<protein>
    <recommendedName>
        <fullName evidence="3">CNNM transmembrane domain-containing protein</fullName>
    </recommendedName>
</protein>
<evidence type="ECO:0000256" key="2">
    <source>
        <dbReference type="SAM" id="Phobius"/>
    </source>
</evidence>
<dbReference type="Pfam" id="PF01595">
    <property type="entry name" value="CNNM"/>
    <property type="match status" value="1"/>
</dbReference>
<evidence type="ECO:0000256" key="1">
    <source>
        <dbReference type="PROSITE-ProRule" id="PRU01193"/>
    </source>
</evidence>
<feature type="transmembrane region" description="Helical" evidence="2">
    <location>
        <begin position="114"/>
        <end position="132"/>
    </location>
</feature>
<dbReference type="Pfam" id="PF00571">
    <property type="entry name" value="CBS"/>
    <property type="match status" value="1"/>
</dbReference>
<reference evidence="4 5" key="1">
    <citation type="journal article" date="2013" name="Nat. Biotechnol.">
        <title>Genome sequences of rare, uncultured bacteria obtained by differential coverage binning of multiple metagenomes.</title>
        <authorList>
            <person name="Albertsen M."/>
            <person name="Hugenholtz P."/>
            <person name="Skarshewski A."/>
            <person name="Nielsen K.L."/>
            <person name="Tyson G.W."/>
            <person name="Nielsen P.H."/>
        </authorList>
    </citation>
    <scope>NUCLEOTIDE SEQUENCE [LARGE SCALE GENOMIC DNA]</scope>
    <source>
        <strain evidence="4">TM71</strain>
    </source>
</reference>
<organism evidence="4 5">
    <name type="scientific">Candidatus Saccharimonas aalborgensis</name>
    <dbReference type="NCBI Taxonomy" id="1332188"/>
    <lineage>
        <taxon>Bacteria</taxon>
        <taxon>Candidatus Saccharimonadota</taxon>
        <taxon>Candidatus Saccharimonadia</taxon>
        <taxon>Candidatus Saccharimonadales</taxon>
        <taxon>Candidatus Saccharimonadaceae</taxon>
        <taxon>Candidatus Saccharimonas</taxon>
    </lineage>
</organism>
<dbReference type="InterPro" id="IPR045095">
    <property type="entry name" value="ACDP"/>
</dbReference>
<evidence type="ECO:0000313" key="4">
    <source>
        <dbReference type="EMBL" id="AGL62057.1"/>
    </source>
</evidence>
<dbReference type="RefSeq" id="WP_015641507.1">
    <property type="nucleotide sequence ID" value="NC_021219.1"/>
</dbReference>
<dbReference type="InterPro" id="IPR002550">
    <property type="entry name" value="CNNM"/>
</dbReference>
<dbReference type="GO" id="GO:0010960">
    <property type="term" value="P:magnesium ion homeostasis"/>
    <property type="evidence" value="ECO:0007669"/>
    <property type="project" value="InterPro"/>
</dbReference>
<feature type="transmembrane region" description="Helical" evidence="2">
    <location>
        <begin position="58"/>
        <end position="78"/>
    </location>
</feature>
<accession>R4PWC9</accession>
<dbReference type="InterPro" id="IPR046342">
    <property type="entry name" value="CBS_dom_sf"/>
</dbReference>
<dbReference type="PANTHER" id="PTHR12064">
    <property type="entry name" value="METAL TRANSPORTER CNNM"/>
    <property type="match status" value="1"/>
</dbReference>
<evidence type="ECO:0000313" key="5">
    <source>
        <dbReference type="Proteomes" id="UP000013893"/>
    </source>
</evidence>
<dbReference type="OrthoDB" id="5470682at2"/>
<dbReference type="PANTHER" id="PTHR12064:SF94">
    <property type="entry name" value="UNEXTENDED PROTEIN"/>
    <property type="match status" value="1"/>
</dbReference>
<gene>
    <name evidence="4" type="ORF">L336_0349</name>
</gene>
<keyword evidence="5" id="KW-1185">Reference proteome</keyword>
<dbReference type="STRING" id="1332188.L336_0349"/>
<dbReference type="InterPro" id="IPR000644">
    <property type="entry name" value="CBS_dom"/>
</dbReference>
<dbReference type="Gene3D" id="3.10.580.10">
    <property type="entry name" value="CBS-domain"/>
    <property type="match status" value="1"/>
</dbReference>
<evidence type="ECO:0000259" key="3">
    <source>
        <dbReference type="PROSITE" id="PS51846"/>
    </source>
</evidence>
<dbReference type="HOGENOM" id="CLU_011310_0_3_0"/>
<dbReference type="Proteomes" id="UP000013893">
    <property type="component" value="Chromosome"/>
</dbReference>
<dbReference type="EMBL" id="CP005957">
    <property type="protein sequence ID" value="AGL62057.1"/>
    <property type="molecule type" value="Genomic_DNA"/>
</dbReference>
<name>R4PWC9_9BACT</name>
<feature type="domain" description="CNNM transmembrane" evidence="3">
    <location>
        <begin position="1"/>
        <end position="176"/>
    </location>
</feature>
<dbReference type="GO" id="GO:0016020">
    <property type="term" value="C:membrane"/>
    <property type="evidence" value="ECO:0007669"/>
    <property type="project" value="UniProtKB-UniRule"/>
</dbReference>
<feature type="transmembrane region" description="Helical" evidence="2">
    <location>
        <begin position="84"/>
        <end position="102"/>
    </location>
</feature>
<dbReference type="SUPFAM" id="SSF54631">
    <property type="entry name" value="CBS-domain pair"/>
    <property type="match status" value="1"/>
</dbReference>
<proteinExistence type="predicted"/>
<feature type="transmembrane region" description="Helical" evidence="2">
    <location>
        <begin position="6"/>
        <end position="30"/>
    </location>
</feature>
<dbReference type="PROSITE" id="PS51846">
    <property type="entry name" value="CNNM"/>
    <property type="match status" value="1"/>
</dbReference>
<dbReference type="KEGG" id="saal:L336_0349"/>
<dbReference type="AlphaFoldDB" id="R4PWC9"/>
<keyword evidence="1 2" id="KW-0812">Transmembrane</keyword>
<keyword evidence="1 2" id="KW-1133">Transmembrane helix</keyword>
<keyword evidence="1 2" id="KW-0472">Membrane</keyword>
<sequence>MDTFIIVLEVLLLVGLSGIYSGLNIALMSLSRTDLGRKRRLGNVDAARVYPLRKNSHLSLSAILLANVAVVSTSALILEHHTGGLIAGIVSTLLIVIFGEVVPQAIFVKRALKFCSFLSPFLWFTIWLTYPVSKPLQMLLDKLVGHEQLHLHSRDELGLLIGEHADDGASELDDDEVEIIKSALLMSEKQIKDIMRPIKDVYWLRYDAILDADTVDDIKAHGYSRIPIFDRERTHCFGVLLMKDMVDVDFDENPLPVHAFRLHKTKMVGSRTALDTLLRHFFSVRSHLIPVEKDDHIIGIVTIEDLIEEIIGHEIADETDRMLERQ</sequence>